<feature type="compositionally biased region" description="Low complexity" evidence="1">
    <location>
        <begin position="452"/>
        <end position="470"/>
    </location>
</feature>
<accession>A0A6A4GIZ3</accession>
<evidence type="ECO:0000313" key="4">
    <source>
        <dbReference type="Proteomes" id="UP000799118"/>
    </source>
</evidence>
<sequence>MPLLSMSLDCLAHLSCAASEVAGSANNSEGNDADADADANASDNASPTHGSASSKGSSALPKRKKGQMGLEERKSARAAAKVKSEQLTAAVRDYVEQMEEMVTCIAKEQDVTPDRIWQLAGQVAAIKDKRVASNWNVLIHIKSKELNADRPSGSKFQLAEIQNKLYEDEDLMYILNHDKVRMAQLREEYEDDHSDKQQAIMRVSSRSAALIAGNSINACQGQMNYVNDNTGAWGFGAIICGAYSSTVQSGFFGRGDIDGFMRKHFQVSIQEMVYLLESYACTTTTMANKKVPTNKMQSLTVEMILTGLCLTGEVSKINNLTMSYARYDQDVRAAQGVMIEGWPEDVEFIAPSKLKVAIEIQTLYNSWKSGEAHWRVMTAAKKRAAKQEVADRGSHKRRRKEASDDKKEDDNDNDDDEADYQPKKSRSLRALDADGGKGPAKKGKCPARKSKPAVAKPAVAEPAVAEPAPAITKLKSKCIPKRKSDADEQELPSKKSKGSKAAPRKAAVPLTDKEKKLAALKKKRTFRPGSKAAIVEEQMNETRHQLEEMRRDREWASGSHSREDEDEDDESDE</sequence>
<feature type="compositionally biased region" description="Basic and acidic residues" evidence="1">
    <location>
        <begin position="540"/>
        <end position="563"/>
    </location>
</feature>
<feature type="compositionally biased region" description="Acidic residues" evidence="1">
    <location>
        <begin position="564"/>
        <end position="573"/>
    </location>
</feature>
<feature type="compositionally biased region" description="Acidic residues" evidence="1">
    <location>
        <begin position="410"/>
        <end position="419"/>
    </location>
</feature>
<feature type="chain" id="PRO_5025523895" evidence="2">
    <location>
        <begin position="18"/>
        <end position="573"/>
    </location>
</feature>
<feature type="compositionally biased region" description="Basic residues" evidence="1">
    <location>
        <begin position="439"/>
        <end position="451"/>
    </location>
</feature>
<feature type="region of interest" description="Disordered" evidence="1">
    <location>
        <begin position="21"/>
        <end position="79"/>
    </location>
</feature>
<feature type="compositionally biased region" description="Polar residues" evidence="1">
    <location>
        <begin position="47"/>
        <end position="57"/>
    </location>
</feature>
<feature type="signal peptide" evidence="2">
    <location>
        <begin position="1"/>
        <end position="17"/>
    </location>
</feature>
<gene>
    <name evidence="3" type="ORF">BT96DRAFT_949907</name>
</gene>
<evidence type="ECO:0000313" key="3">
    <source>
        <dbReference type="EMBL" id="KAE9385350.1"/>
    </source>
</evidence>
<dbReference type="Proteomes" id="UP000799118">
    <property type="component" value="Unassembled WGS sequence"/>
</dbReference>
<reference evidence="3" key="1">
    <citation type="journal article" date="2019" name="Environ. Microbiol.">
        <title>Fungal ecological strategies reflected in gene transcription - a case study of two litter decomposers.</title>
        <authorList>
            <person name="Barbi F."/>
            <person name="Kohler A."/>
            <person name="Barry K."/>
            <person name="Baskaran P."/>
            <person name="Daum C."/>
            <person name="Fauchery L."/>
            <person name="Ihrmark K."/>
            <person name="Kuo A."/>
            <person name="LaButti K."/>
            <person name="Lipzen A."/>
            <person name="Morin E."/>
            <person name="Grigoriev I.V."/>
            <person name="Henrissat B."/>
            <person name="Lindahl B."/>
            <person name="Martin F."/>
        </authorList>
    </citation>
    <scope>NUCLEOTIDE SEQUENCE</scope>
    <source>
        <strain evidence="3">JB14</strain>
    </source>
</reference>
<dbReference type="EMBL" id="ML769996">
    <property type="protein sequence ID" value="KAE9385350.1"/>
    <property type="molecule type" value="Genomic_DNA"/>
</dbReference>
<keyword evidence="4" id="KW-1185">Reference proteome</keyword>
<feature type="region of interest" description="Disordered" evidence="1">
    <location>
        <begin position="524"/>
        <end position="573"/>
    </location>
</feature>
<evidence type="ECO:0000256" key="1">
    <source>
        <dbReference type="SAM" id="MobiDB-lite"/>
    </source>
</evidence>
<keyword evidence="2" id="KW-0732">Signal</keyword>
<proteinExistence type="predicted"/>
<feature type="region of interest" description="Disordered" evidence="1">
    <location>
        <begin position="380"/>
        <end position="512"/>
    </location>
</feature>
<organism evidence="3 4">
    <name type="scientific">Gymnopus androsaceus JB14</name>
    <dbReference type="NCBI Taxonomy" id="1447944"/>
    <lineage>
        <taxon>Eukaryota</taxon>
        <taxon>Fungi</taxon>
        <taxon>Dikarya</taxon>
        <taxon>Basidiomycota</taxon>
        <taxon>Agaricomycotina</taxon>
        <taxon>Agaricomycetes</taxon>
        <taxon>Agaricomycetidae</taxon>
        <taxon>Agaricales</taxon>
        <taxon>Marasmiineae</taxon>
        <taxon>Omphalotaceae</taxon>
        <taxon>Gymnopus</taxon>
    </lineage>
</organism>
<protein>
    <submittedName>
        <fullName evidence="3">Uncharacterized protein</fullName>
    </submittedName>
</protein>
<dbReference type="OrthoDB" id="2664589at2759"/>
<evidence type="ECO:0000256" key="2">
    <source>
        <dbReference type="SAM" id="SignalP"/>
    </source>
</evidence>
<dbReference type="AlphaFoldDB" id="A0A6A4GIZ3"/>
<name>A0A6A4GIZ3_9AGAR</name>